<evidence type="ECO:0000313" key="3">
    <source>
        <dbReference type="EMBL" id="XDV60910.1"/>
    </source>
</evidence>
<dbReference type="PANTHER" id="PTHR30347">
    <property type="entry name" value="POTASSIUM CHANNEL RELATED"/>
    <property type="match status" value="1"/>
</dbReference>
<dbReference type="InterPro" id="IPR009057">
    <property type="entry name" value="Homeodomain-like_sf"/>
</dbReference>
<organism evidence="3">
    <name type="scientific">Bradyrhizobium sp. LLZ17</name>
    <dbReference type="NCBI Taxonomy" id="3239388"/>
    <lineage>
        <taxon>Bacteria</taxon>
        <taxon>Pseudomonadati</taxon>
        <taxon>Pseudomonadota</taxon>
        <taxon>Alphaproteobacteria</taxon>
        <taxon>Hyphomicrobiales</taxon>
        <taxon>Nitrobacteraceae</taxon>
        <taxon>Bradyrhizobium</taxon>
    </lineage>
</organism>
<dbReference type="PANTHER" id="PTHR30347:SF1">
    <property type="entry name" value="MECHANOSENSITIVE CHANNEL MSCK"/>
    <property type="match status" value="1"/>
</dbReference>
<proteinExistence type="predicted"/>
<dbReference type="Pfam" id="PF13358">
    <property type="entry name" value="DDE_3"/>
    <property type="match status" value="1"/>
</dbReference>
<feature type="region of interest" description="Disordered" evidence="1">
    <location>
        <begin position="304"/>
        <end position="327"/>
    </location>
</feature>
<reference evidence="3" key="1">
    <citation type="submission" date="2024-08" db="EMBL/GenBank/DDBJ databases">
        <authorList>
            <person name="Chaddad Z."/>
            <person name="Lamrabet M."/>
            <person name="Bouhnik O."/>
            <person name="Alami S."/>
            <person name="Wipf D."/>
            <person name="Courty P.E."/>
            <person name="Missbah El Idrissi M."/>
        </authorList>
    </citation>
    <scope>NUCLEOTIDE SEQUENCE</scope>
    <source>
        <strain evidence="3">LLZ17</strain>
    </source>
</reference>
<evidence type="ECO:0000259" key="2">
    <source>
        <dbReference type="Pfam" id="PF13358"/>
    </source>
</evidence>
<dbReference type="EMBL" id="CP165734">
    <property type="protein sequence ID" value="XDV60910.1"/>
    <property type="molecule type" value="Genomic_DNA"/>
</dbReference>
<dbReference type="SUPFAM" id="SSF46689">
    <property type="entry name" value="Homeodomain-like"/>
    <property type="match status" value="1"/>
</dbReference>
<dbReference type="InterPro" id="IPR047655">
    <property type="entry name" value="Transpos_IS630-like"/>
</dbReference>
<dbReference type="RefSeq" id="WP_369726255.1">
    <property type="nucleotide sequence ID" value="NZ_CP165734.1"/>
</dbReference>
<feature type="domain" description="Tc1-like transposase DDE" evidence="2">
    <location>
        <begin position="173"/>
        <end position="298"/>
    </location>
</feature>
<name>A0AB39XUN7_9BRAD</name>
<protein>
    <submittedName>
        <fullName evidence="3">IS630 family transposase</fullName>
    </submittedName>
</protein>
<sequence>MVPEAREVHPSRKDRKVLEACCRSPMTLERDLKRARIVLLAAYGRSTPSIAKGVGVQPRIGSLWRHRYADHGLEGLQDKPRHRKQPIYTKATDERILKQLDKPAPQGFVRWTGPLLAEALGDVDVQYVWRFLRNHKIDLVVRKSWRESNDPNFTAKAAYVVGLYVAPPQKDIVLCVDEKGFLGASARISEVAQWPRLDRSEPRLQAAWHDKLFAALEVATGKVIATHSKRRRRVEFLDFMDSITAVFPGRQLDLILDNLNTHKKNEHWLKPAPNVEFHFTPTSASWLNQVEVWFSVLQGSPSAALPSRALSSSRRTSMPTSTHTTKS</sequence>
<evidence type="ECO:0000256" key="1">
    <source>
        <dbReference type="SAM" id="MobiDB-lite"/>
    </source>
</evidence>
<gene>
    <name evidence="3" type="ORF">AB8Z38_17465</name>
</gene>
<dbReference type="InterPro" id="IPR052702">
    <property type="entry name" value="MscS-like_channel"/>
</dbReference>
<dbReference type="InterPro" id="IPR038717">
    <property type="entry name" value="Tc1-like_DDE_dom"/>
</dbReference>
<dbReference type="AlphaFoldDB" id="A0AB39XUN7"/>
<dbReference type="Pfam" id="PF13565">
    <property type="entry name" value="HTH_32"/>
    <property type="match status" value="1"/>
</dbReference>
<accession>A0AB39XUN7</accession>
<dbReference type="NCBIfam" id="NF033545">
    <property type="entry name" value="transpos_IS630"/>
    <property type="match status" value="1"/>
</dbReference>